<dbReference type="STRING" id="644358.A0A0C4DPX6"/>
<keyword evidence="2" id="KW-0378">Hydrolase</keyword>
<organism evidence="5 6">
    <name type="scientific">Magnaporthiopsis poae (strain ATCC 64411 / 73-15)</name>
    <name type="common">Kentucky bluegrass fungus</name>
    <name type="synonym">Magnaporthe poae</name>
    <dbReference type="NCBI Taxonomy" id="644358"/>
    <lineage>
        <taxon>Eukaryota</taxon>
        <taxon>Fungi</taxon>
        <taxon>Dikarya</taxon>
        <taxon>Ascomycota</taxon>
        <taxon>Pezizomycotina</taxon>
        <taxon>Sordariomycetes</taxon>
        <taxon>Sordariomycetidae</taxon>
        <taxon>Magnaporthales</taxon>
        <taxon>Magnaporthaceae</taxon>
        <taxon>Magnaporthiopsis</taxon>
    </lineage>
</organism>
<protein>
    <recommendedName>
        <fullName evidence="3">Beta-lactamase-related domain-containing protein</fullName>
    </recommendedName>
</protein>
<evidence type="ECO:0000256" key="1">
    <source>
        <dbReference type="ARBA" id="ARBA00009009"/>
    </source>
</evidence>
<reference evidence="4" key="3">
    <citation type="submission" date="2011-03" db="EMBL/GenBank/DDBJ databases">
        <title>Annotation of Magnaporthe poae ATCC 64411.</title>
        <authorList>
            <person name="Ma L.-J."/>
            <person name="Dead R."/>
            <person name="Young S.K."/>
            <person name="Zeng Q."/>
            <person name="Gargeya S."/>
            <person name="Fitzgerald M."/>
            <person name="Haas B."/>
            <person name="Abouelleil A."/>
            <person name="Alvarado L."/>
            <person name="Arachchi H.M."/>
            <person name="Berlin A."/>
            <person name="Brown A."/>
            <person name="Chapman S.B."/>
            <person name="Chen Z."/>
            <person name="Dunbar C."/>
            <person name="Freedman E."/>
            <person name="Gearin G."/>
            <person name="Gellesch M."/>
            <person name="Goldberg J."/>
            <person name="Griggs A."/>
            <person name="Gujja S."/>
            <person name="Heiman D."/>
            <person name="Howarth C."/>
            <person name="Larson L."/>
            <person name="Lui A."/>
            <person name="MacDonald P.J.P."/>
            <person name="Mehta T."/>
            <person name="Montmayeur A."/>
            <person name="Murphy C."/>
            <person name="Neiman D."/>
            <person name="Pearson M."/>
            <person name="Priest M."/>
            <person name="Roberts A."/>
            <person name="Saif S."/>
            <person name="Shea T."/>
            <person name="Shenoy N."/>
            <person name="Sisk P."/>
            <person name="Stolte C."/>
            <person name="Sykes S."/>
            <person name="Yandava C."/>
            <person name="Wortman J."/>
            <person name="Nusbaum C."/>
            <person name="Birren B."/>
        </authorList>
    </citation>
    <scope>NUCLEOTIDE SEQUENCE</scope>
    <source>
        <strain evidence="4">ATCC 64411</strain>
    </source>
</reference>
<name>A0A0C4DPX6_MAGP6</name>
<accession>A0A0C4DPX6</accession>
<dbReference type="Pfam" id="PF00144">
    <property type="entry name" value="Beta-lactamase"/>
    <property type="match status" value="1"/>
</dbReference>
<dbReference type="GO" id="GO:0016787">
    <property type="term" value="F:hydrolase activity"/>
    <property type="evidence" value="ECO:0007669"/>
    <property type="project" value="UniProtKB-KW"/>
</dbReference>
<proteinExistence type="inferred from homology"/>
<evidence type="ECO:0000313" key="5">
    <source>
        <dbReference type="EnsemblFungi" id="MAPG_01906T0"/>
    </source>
</evidence>
<evidence type="ECO:0000313" key="6">
    <source>
        <dbReference type="Proteomes" id="UP000011715"/>
    </source>
</evidence>
<feature type="domain" description="Beta-lactamase-related" evidence="3">
    <location>
        <begin position="19"/>
        <end position="379"/>
    </location>
</feature>
<reference evidence="4" key="2">
    <citation type="submission" date="2010-05" db="EMBL/GenBank/DDBJ databases">
        <title>The Genome Sequence of Magnaporthe poae strain ATCC 64411.</title>
        <authorList>
            <consortium name="The Broad Institute Genome Sequencing Platform"/>
            <consortium name="Broad Institute Genome Sequencing Center for Infectious Disease"/>
            <person name="Ma L.-J."/>
            <person name="Dead R."/>
            <person name="Young S."/>
            <person name="Zeng Q."/>
            <person name="Koehrsen M."/>
            <person name="Alvarado L."/>
            <person name="Berlin A."/>
            <person name="Chapman S.B."/>
            <person name="Chen Z."/>
            <person name="Freedman E."/>
            <person name="Gellesch M."/>
            <person name="Goldberg J."/>
            <person name="Griggs A."/>
            <person name="Gujja S."/>
            <person name="Heilman E.R."/>
            <person name="Heiman D."/>
            <person name="Hepburn T."/>
            <person name="Howarth C."/>
            <person name="Jen D."/>
            <person name="Larson L."/>
            <person name="Mehta T."/>
            <person name="Neiman D."/>
            <person name="Pearson M."/>
            <person name="Roberts A."/>
            <person name="Saif S."/>
            <person name="Shea T."/>
            <person name="Shenoy N."/>
            <person name="Sisk P."/>
            <person name="Stolte C."/>
            <person name="Sykes S."/>
            <person name="Walk T."/>
            <person name="White J."/>
            <person name="Yandava C."/>
            <person name="Haas B."/>
            <person name="Nusbaum C."/>
            <person name="Birren B."/>
        </authorList>
    </citation>
    <scope>NUCLEOTIDE SEQUENCE</scope>
    <source>
        <strain evidence="4">ATCC 64411</strain>
    </source>
</reference>
<dbReference type="VEuPathDB" id="FungiDB:MAPG_01906"/>
<evidence type="ECO:0000259" key="3">
    <source>
        <dbReference type="Pfam" id="PF00144"/>
    </source>
</evidence>
<dbReference type="eggNOG" id="ENOG502S4UR">
    <property type="taxonomic scope" value="Eukaryota"/>
</dbReference>
<evidence type="ECO:0000313" key="4">
    <source>
        <dbReference type="EMBL" id="KLU82838.1"/>
    </source>
</evidence>
<keyword evidence="6" id="KW-1185">Reference proteome</keyword>
<reference evidence="5" key="4">
    <citation type="journal article" date="2015" name="G3 (Bethesda)">
        <title>Genome sequences of three phytopathogenic species of the Magnaporthaceae family of fungi.</title>
        <authorList>
            <person name="Okagaki L.H."/>
            <person name="Nunes C.C."/>
            <person name="Sailsbery J."/>
            <person name="Clay B."/>
            <person name="Brown D."/>
            <person name="John T."/>
            <person name="Oh Y."/>
            <person name="Young N."/>
            <person name="Fitzgerald M."/>
            <person name="Haas B.J."/>
            <person name="Zeng Q."/>
            <person name="Young S."/>
            <person name="Adiconis X."/>
            <person name="Fan L."/>
            <person name="Levin J.Z."/>
            <person name="Mitchell T.K."/>
            <person name="Okubara P.A."/>
            <person name="Farman M.L."/>
            <person name="Kohn L.M."/>
            <person name="Birren B."/>
            <person name="Ma L.-J."/>
            <person name="Dean R.A."/>
        </authorList>
    </citation>
    <scope>NUCLEOTIDE SEQUENCE</scope>
    <source>
        <strain evidence="5">ATCC 64411 / 73-15</strain>
    </source>
</reference>
<dbReference type="PANTHER" id="PTHR43283:SF17">
    <property type="entry name" value="(LOVD), PUTATIVE (AFU_ORTHOLOGUE AFUA_5G00920)-RELATED"/>
    <property type="match status" value="1"/>
</dbReference>
<dbReference type="Proteomes" id="UP000011715">
    <property type="component" value="Unassembled WGS sequence"/>
</dbReference>
<dbReference type="AlphaFoldDB" id="A0A0C4DPX6"/>
<gene>
    <name evidence="4" type="ORF">MAPG_01906</name>
</gene>
<dbReference type="InterPro" id="IPR050789">
    <property type="entry name" value="Diverse_Enzym_Activities"/>
</dbReference>
<dbReference type="EMBL" id="ADBL01000475">
    <property type="status" value="NOT_ANNOTATED_CDS"/>
    <property type="molecule type" value="Genomic_DNA"/>
</dbReference>
<dbReference type="InterPro" id="IPR012338">
    <property type="entry name" value="Beta-lactam/transpept-like"/>
</dbReference>
<comment type="similarity">
    <text evidence="1">Belongs to the class-A beta-lactamase family.</text>
</comment>
<dbReference type="OrthoDB" id="428260at2759"/>
<evidence type="ECO:0000256" key="2">
    <source>
        <dbReference type="ARBA" id="ARBA00022801"/>
    </source>
</evidence>
<sequence length="394" mass="43304">MASTLDTILKKHTAGEETKDKVLGASFIVVNKDGVLYSGSGGRIDFPADAKPWDVDSFTYVASMTKLITSTAVMKLVERGKLGLDDDVRPLVPRLSEMQILRGFDGSGQPILENNEKPITMRMLLTHTVGLGYDVAEEDLTRWAAAVNRRTNLSASLDGFTTPLKFVPGEGWCYGTAIDWAGQVVEKVVGKRLGEHLSETIFDPLGMQSTTFWPEKLGPGSRVAERTVAWQIREDDGSLSPGTNPRDPAADAIDSGGAGLWTTASDYAKFLRALIAGELVSHDTLDEIFLPQLDERQNAMLKDYADRWQSLAVEFPPDMPLNHSLAGCLNMRDAEGKRKGGSLQWSGMCNSHWWMDRETGVAAVLMVQTQPHGDRVVTRLYDELERAVYGELLG</sequence>
<dbReference type="InterPro" id="IPR001466">
    <property type="entry name" value="Beta-lactam-related"/>
</dbReference>
<reference evidence="6" key="1">
    <citation type="submission" date="2010-05" db="EMBL/GenBank/DDBJ databases">
        <title>The genome sequence of Magnaporthe poae strain ATCC 64411.</title>
        <authorList>
            <person name="Ma L.-J."/>
            <person name="Dead R."/>
            <person name="Young S."/>
            <person name="Zeng Q."/>
            <person name="Koehrsen M."/>
            <person name="Alvarado L."/>
            <person name="Berlin A."/>
            <person name="Chapman S.B."/>
            <person name="Chen Z."/>
            <person name="Freedman E."/>
            <person name="Gellesch M."/>
            <person name="Goldberg J."/>
            <person name="Griggs A."/>
            <person name="Gujja S."/>
            <person name="Heilman E.R."/>
            <person name="Heiman D."/>
            <person name="Hepburn T."/>
            <person name="Howarth C."/>
            <person name="Jen D."/>
            <person name="Larson L."/>
            <person name="Mehta T."/>
            <person name="Neiman D."/>
            <person name="Pearson M."/>
            <person name="Roberts A."/>
            <person name="Saif S."/>
            <person name="Shea T."/>
            <person name="Shenoy N."/>
            <person name="Sisk P."/>
            <person name="Stolte C."/>
            <person name="Sykes S."/>
            <person name="Walk T."/>
            <person name="White J."/>
            <person name="Yandava C."/>
            <person name="Haas B."/>
            <person name="Nusbaum C."/>
            <person name="Birren B."/>
        </authorList>
    </citation>
    <scope>NUCLEOTIDE SEQUENCE [LARGE SCALE GENOMIC DNA]</scope>
    <source>
        <strain evidence="6">ATCC 64411 / 73-15</strain>
    </source>
</reference>
<dbReference type="EnsemblFungi" id="MAPG_01906T0">
    <property type="protein sequence ID" value="MAPG_01906T0"/>
    <property type="gene ID" value="MAPG_01906"/>
</dbReference>
<dbReference type="Gene3D" id="3.40.710.10">
    <property type="entry name" value="DD-peptidase/beta-lactamase superfamily"/>
    <property type="match status" value="1"/>
</dbReference>
<dbReference type="EMBL" id="GL876967">
    <property type="protein sequence ID" value="KLU82838.1"/>
    <property type="molecule type" value="Genomic_DNA"/>
</dbReference>
<dbReference type="OMA" id="RKGSMMW"/>
<reference evidence="5" key="5">
    <citation type="submission" date="2015-06" db="UniProtKB">
        <authorList>
            <consortium name="EnsemblFungi"/>
        </authorList>
    </citation>
    <scope>IDENTIFICATION</scope>
    <source>
        <strain evidence="5">ATCC 64411</strain>
    </source>
</reference>
<dbReference type="PANTHER" id="PTHR43283">
    <property type="entry name" value="BETA-LACTAMASE-RELATED"/>
    <property type="match status" value="1"/>
</dbReference>
<dbReference type="SUPFAM" id="SSF56601">
    <property type="entry name" value="beta-lactamase/transpeptidase-like"/>
    <property type="match status" value="1"/>
</dbReference>